<evidence type="ECO:0000256" key="1">
    <source>
        <dbReference type="ARBA" id="ARBA00004167"/>
    </source>
</evidence>
<dbReference type="PANTHER" id="PTHR36985:SF1">
    <property type="entry name" value="TRANSLOCATION AND ASSEMBLY MODULE SUBUNIT TAMB"/>
    <property type="match status" value="1"/>
</dbReference>
<organism evidence="6 7">
    <name type="scientific">Parvularcula lutaonensis</name>
    <dbReference type="NCBI Taxonomy" id="491923"/>
    <lineage>
        <taxon>Bacteria</taxon>
        <taxon>Pseudomonadati</taxon>
        <taxon>Pseudomonadota</taxon>
        <taxon>Alphaproteobacteria</taxon>
        <taxon>Parvularculales</taxon>
        <taxon>Parvularculaceae</taxon>
        <taxon>Parvularcula</taxon>
    </lineage>
</organism>
<name>A0ABV7M762_9PROT</name>
<evidence type="ECO:0000313" key="7">
    <source>
        <dbReference type="Proteomes" id="UP001595607"/>
    </source>
</evidence>
<keyword evidence="7" id="KW-1185">Reference proteome</keyword>
<gene>
    <name evidence="6" type="ORF">ACFONP_00680</name>
</gene>
<keyword evidence="3" id="KW-1133">Transmembrane helix</keyword>
<evidence type="ECO:0000313" key="6">
    <source>
        <dbReference type="EMBL" id="MFC3301244.1"/>
    </source>
</evidence>
<dbReference type="RefSeq" id="WP_189571841.1">
    <property type="nucleotide sequence ID" value="NZ_BMXU01000001.1"/>
</dbReference>
<reference evidence="7" key="1">
    <citation type="journal article" date="2019" name="Int. J. Syst. Evol. Microbiol.">
        <title>The Global Catalogue of Microorganisms (GCM) 10K type strain sequencing project: providing services to taxonomists for standard genome sequencing and annotation.</title>
        <authorList>
            <consortium name="The Broad Institute Genomics Platform"/>
            <consortium name="The Broad Institute Genome Sequencing Center for Infectious Disease"/>
            <person name="Wu L."/>
            <person name="Ma J."/>
        </authorList>
    </citation>
    <scope>NUCLEOTIDE SEQUENCE [LARGE SCALE GENOMIC DNA]</scope>
    <source>
        <strain evidence="7">KCTC 22245</strain>
    </source>
</reference>
<keyword evidence="2" id="KW-0812">Transmembrane</keyword>
<dbReference type="Proteomes" id="UP001595607">
    <property type="component" value="Unassembled WGS sequence"/>
</dbReference>
<dbReference type="EMBL" id="JBHRVA010000002">
    <property type="protein sequence ID" value="MFC3301244.1"/>
    <property type="molecule type" value="Genomic_DNA"/>
</dbReference>
<comment type="caution">
    <text evidence="6">The sequence shown here is derived from an EMBL/GenBank/DDBJ whole genome shotgun (WGS) entry which is preliminary data.</text>
</comment>
<evidence type="ECO:0000259" key="5">
    <source>
        <dbReference type="Pfam" id="PF04357"/>
    </source>
</evidence>
<proteinExistence type="predicted"/>
<dbReference type="Pfam" id="PF04357">
    <property type="entry name" value="TamB"/>
    <property type="match status" value="1"/>
</dbReference>
<dbReference type="PANTHER" id="PTHR36985">
    <property type="entry name" value="TRANSLOCATION AND ASSEMBLY MODULE SUBUNIT TAMB"/>
    <property type="match status" value="1"/>
</dbReference>
<sequence>MLRRVLTYIGIGLLVLIGLVLLSLIPLTQTALGISLADRFSRPIIEDLVADRLGSEVSYAPLAGRLPNQIVIRDLELRKDGEVWARAERFALRWDAMKLLSGEIHIREIVLADAALLDEPTIEPSEKPDEDPDDEPLSLPDIRVDALVIDDFLIGERIFGQPYGFSLQGEGRYQDPGLRFSLFAETDEGTDSLRMSGLFDGKAIDGDISVLSRDNGIISTLAKAEGPIALEAVATGPLENLRAEIKADAAIYGKLEGTLGGSMDEMDALSATLTYAPGSLLPEDARKALGDAVRLTATGIYREERATLTIDTFEGAFGAINGEISADLGEVRAANAVLRGEIDPDVLAPYDAEELGGAMELDAGIEESGDGFLFSGAVTAGQARLAVREGQSSNEVPFSGKVNIRAKGLTIQDPRIDPMLREGATVEAIVRYNADGLIRARNINAVIGTTQGRRLMLTGDARYGLESTALDADVTLRAGPQALALLAGTGSYQSPLTLTATANGTAQQFKLDANAALPAGAIDGNAFGAGNLTAQIRGLPSAPSGTIRLTSAGDDYNGEVAFDVRGKDLNVTRIDLNAGAIRAEGRARINLDTQAATVDLTIDAGRRSTLVTGQVVGGQIDLDANIGKGLNPVAVTLSGRDLRFEENEIGDLTLDANGPRSAVRFNLATTDISAGSVLLQSVQSEGSIDLRDDQALYLERLRMTLLGDDDQVVELSTPTVISWREGISIAPTTVDYFGGGELNLSADIGKSRWQASIDAKAMPVPRANAIADFNLDLDTSAPTPATFALKAQANTDDDEYSLVADGAWSGSLVTLDAAILRGTSEQLGTIDAQLPVRLVRSPSIGVEVGDRDLDIRIAYSDRIAPLWAFVPIDGQPVTGEIAADIRITGSPSEPLTEGTIKLKGGRFEESTIGITLTNLNGTASFNVAPGGTRGEVNITGSGASGRNESVRLSGTVSTRGTESSLDLNLDLDNAQIADSPELEARVTASLDLEGSFTEMTLSGPIILDELDIHIPEIESSDSVPTFAPVNVVRIDGTEEDRARKVETPDETPVTVNLDISVEARNGVFIRGRGLESEWAADLEIRGTADAPIIGGDVNLLDGSLDLAGREFDITKGAIAFQRTKKIDPIIEMEAETEAGDPPDTVTAIVNVSGPASDPTISFRSNPSLPEEDVLALILFGRRASELGAGEALQLAQAAAQLSGAFGVGPGIGGTLRSGLGLDRLSIDPTGRSLTVGKYVSDDVYISARQGFGTVGTVISVVYEVSRFFNLEATLQPDGAQTIGANYKRDY</sequence>
<evidence type="ECO:0000256" key="3">
    <source>
        <dbReference type="ARBA" id="ARBA00022989"/>
    </source>
</evidence>
<keyword evidence="4" id="KW-0472">Membrane</keyword>
<evidence type="ECO:0000256" key="4">
    <source>
        <dbReference type="ARBA" id="ARBA00023136"/>
    </source>
</evidence>
<feature type="domain" description="Translocation and assembly module TamB C-terminal" evidence="5">
    <location>
        <begin position="945"/>
        <end position="1290"/>
    </location>
</feature>
<dbReference type="InterPro" id="IPR007452">
    <property type="entry name" value="TamB_C"/>
</dbReference>
<protein>
    <submittedName>
        <fullName evidence="6">Translocation/assembly module TamB domain-containing protein</fullName>
    </submittedName>
</protein>
<evidence type="ECO:0000256" key="2">
    <source>
        <dbReference type="ARBA" id="ARBA00022692"/>
    </source>
</evidence>
<accession>A0ABV7M762</accession>
<comment type="subcellular location">
    <subcellularLocation>
        <location evidence="1">Membrane</location>
        <topology evidence="1">Single-pass membrane protein</topology>
    </subcellularLocation>
</comment>